<gene>
    <name evidence="1" type="ORF">FPAR1323_LOCUS6748</name>
</gene>
<protein>
    <submittedName>
        <fullName evidence="1">Uncharacterized protein</fullName>
    </submittedName>
</protein>
<accession>A0A7S2BW55</accession>
<reference evidence="1" key="1">
    <citation type="submission" date="2021-01" db="EMBL/GenBank/DDBJ databases">
        <authorList>
            <person name="Corre E."/>
            <person name="Pelletier E."/>
            <person name="Niang G."/>
            <person name="Scheremetjew M."/>
            <person name="Finn R."/>
            <person name="Kale V."/>
            <person name="Holt S."/>
            <person name="Cochrane G."/>
            <person name="Meng A."/>
            <person name="Brown T."/>
            <person name="Cohen L."/>
        </authorList>
    </citation>
    <scope>NUCLEOTIDE SEQUENCE</scope>
    <source>
        <strain evidence="1">RCC1693</strain>
    </source>
</reference>
<sequence length="148" mass="15712">MPTGRQFPSREWGELPVQDLASLAQGYDRFVAAEASAGGEGSEEGDATASSNGAARVAAVVAAVLNADGEGADGSAGCVKSLVTTAHRQVLRARDAAWQTFMANLTDDLERLSAQYGAMYDAEGRWEANWKEMVADLVRDNSADEKKE</sequence>
<proteinExistence type="predicted"/>
<dbReference type="AlphaFoldDB" id="A0A7S2BW55"/>
<organism evidence="1">
    <name type="scientific">Florenciella parvula</name>
    <dbReference type="NCBI Taxonomy" id="236787"/>
    <lineage>
        <taxon>Eukaryota</taxon>
        <taxon>Sar</taxon>
        <taxon>Stramenopiles</taxon>
        <taxon>Ochrophyta</taxon>
        <taxon>Dictyochophyceae</taxon>
        <taxon>Florenciellales</taxon>
        <taxon>Florenciella</taxon>
    </lineage>
</organism>
<evidence type="ECO:0000313" key="1">
    <source>
        <dbReference type="EMBL" id="CAD9408344.1"/>
    </source>
</evidence>
<name>A0A7S2BW55_9STRA</name>
<dbReference type="EMBL" id="HBGT01012582">
    <property type="protein sequence ID" value="CAD9408344.1"/>
    <property type="molecule type" value="Transcribed_RNA"/>
</dbReference>